<evidence type="ECO:0000313" key="5">
    <source>
        <dbReference type="EMBL" id="PWE16327.1"/>
    </source>
</evidence>
<keyword evidence="6" id="KW-1185">Reference proteome</keyword>
<comment type="caution">
    <text evidence="5">The sequence shown here is derived from an EMBL/GenBank/DDBJ whole genome shotgun (WGS) entry which is preliminary data.</text>
</comment>
<evidence type="ECO:0000256" key="1">
    <source>
        <dbReference type="ARBA" id="ARBA00022857"/>
    </source>
</evidence>
<keyword evidence="2" id="KW-0560">Oxidoreductase</keyword>
<dbReference type="PANTHER" id="PTHR48106">
    <property type="entry name" value="QUINONE OXIDOREDUCTASE PIG3-RELATED"/>
    <property type="match status" value="1"/>
</dbReference>
<dbReference type="RefSeq" id="WP_109253829.1">
    <property type="nucleotide sequence ID" value="NZ_QEXV01000007.1"/>
</dbReference>
<dbReference type="PANTHER" id="PTHR48106:SF8">
    <property type="entry name" value="OS02G0805600 PROTEIN"/>
    <property type="match status" value="1"/>
</dbReference>
<proteinExistence type="predicted"/>
<feature type="compositionally biased region" description="Basic and acidic residues" evidence="3">
    <location>
        <begin position="1"/>
        <end position="10"/>
    </location>
</feature>
<evidence type="ECO:0000259" key="4">
    <source>
        <dbReference type="SMART" id="SM00829"/>
    </source>
</evidence>
<dbReference type="CDD" id="cd05276">
    <property type="entry name" value="p53_inducible_oxidoreductase"/>
    <property type="match status" value="1"/>
</dbReference>
<dbReference type="SUPFAM" id="SSF50129">
    <property type="entry name" value="GroES-like"/>
    <property type="match status" value="1"/>
</dbReference>
<dbReference type="Proteomes" id="UP000245168">
    <property type="component" value="Unassembled WGS sequence"/>
</dbReference>
<dbReference type="NCBIfam" id="TIGR02824">
    <property type="entry name" value="quinone_pig3"/>
    <property type="match status" value="1"/>
</dbReference>
<sequence>MNPDLSDGRTTRIVTAPEPGGPEALAISRRDLAPPAPGEVLIRVAAAGVNRPDAFERMGFYPPPPGAPEGLGLEVSGTVFETGEGVEGFAAGDPVVALLAGGGYADIARAPAGSVLPAPDGVPLEDAAGLPETVFTVWTNVFDRAGLKPGERLLVHGGASGIGTTAIQMAKAHGAHVTVTAGTEEKCAACRNLGADKALNYREADWAAAVKESGGADVILDMVGGDYVEKNLSILNTDGRLVMIAFLKGSRVEIDLMRLMLKRLTITGSTLRSRPDAEKAAIAAAVRETVWPWIAAGKVRPLIDSVFDLDDVAAAHARLDAMEHAGKILLKP</sequence>
<protein>
    <submittedName>
        <fullName evidence="5">NAD(P)H-quinone oxidoreductase</fullName>
    </submittedName>
</protein>
<reference evidence="6" key="1">
    <citation type="submission" date="2018-05" db="EMBL/GenBank/DDBJ databases">
        <authorList>
            <person name="Liu B.-T."/>
        </authorList>
    </citation>
    <scope>NUCLEOTIDE SEQUENCE [LARGE SCALE GENOMIC DNA]</scope>
    <source>
        <strain evidence="6">WD6-1</strain>
    </source>
</reference>
<accession>A0A2U2BQN9</accession>
<dbReference type="Gene3D" id="3.40.50.720">
    <property type="entry name" value="NAD(P)-binding Rossmann-like Domain"/>
    <property type="match status" value="1"/>
</dbReference>
<evidence type="ECO:0000256" key="3">
    <source>
        <dbReference type="SAM" id="MobiDB-lite"/>
    </source>
</evidence>
<dbReference type="EMBL" id="QEXV01000007">
    <property type="protein sequence ID" value="PWE16327.1"/>
    <property type="molecule type" value="Genomic_DNA"/>
</dbReference>
<dbReference type="OrthoDB" id="9780520at2"/>
<dbReference type="InterPro" id="IPR020843">
    <property type="entry name" value="ER"/>
</dbReference>
<evidence type="ECO:0000313" key="6">
    <source>
        <dbReference type="Proteomes" id="UP000245168"/>
    </source>
</evidence>
<dbReference type="GO" id="GO:0016651">
    <property type="term" value="F:oxidoreductase activity, acting on NAD(P)H"/>
    <property type="evidence" value="ECO:0007669"/>
    <property type="project" value="TreeGrafter"/>
</dbReference>
<keyword evidence="1" id="KW-0521">NADP</keyword>
<dbReference type="AlphaFoldDB" id="A0A2U2BQN9"/>
<dbReference type="SUPFAM" id="SSF51735">
    <property type="entry name" value="NAD(P)-binding Rossmann-fold domains"/>
    <property type="match status" value="1"/>
</dbReference>
<dbReference type="InterPro" id="IPR036291">
    <property type="entry name" value="NAD(P)-bd_dom_sf"/>
</dbReference>
<dbReference type="InterPro" id="IPR011032">
    <property type="entry name" value="GroES-like_sf"/>
</dbReference>
<dbReference type="Gene3D" id="3.90.180.10">
    <property type="entry name" value="Medium-chain alcohol dehydrogenases, catalytic domain"/>
    <property type="match status" value="1"/>
</dbReference>
<dbReference type="InterPro" id="IPR014189">
    <property type="entry name" value="Quinone_OxRdtase_PIG3"/>
</dbReference>
<dbReference type="SMART" id="SM00829">
    <property type="entry name" value="PKS_ER"/>
    <property type="match status" value="1"/>
</dbReference>
<dbReference type="GO" id="GO:0070402">
    <property type="term" value="F:NADPH binding"/>
    <property type="evidence" value="ECO:0007669"/>
    <property type="project" value="TreeGrafter"/>
</dbReference>
<dbReference type="InterPro" id="IPR013149">
    <property type="entry name" value="ADH-like_C"/>
</dbReference>
<dbReference type="Pfam" id="PF00107">
    <property type="entry name" value="ADH_zinc_N"/>
    <property type="match status" value="1"/>
</dbReference>
<organism evidence="5 6">
    <name type="scientific">Marinicauda salina</name>
    <dbReference type="NCBI Taxonomy" id="2135793"/>
    <lineage>
        <taxon>Bacteria</taxon>
        <taxon>Pseudomonadati</taxon>
        <taxon>Pseudomonadota</taxon>
        <taxon>Alphaproteobacteria</taxon>
        <taxon>Maricaulales</taxon>
        <taxon>Maricaulaceae</taxon>
        <taxon>Marinicauda</taxon>
    </lineage>
</organism>
<feature type="region of interest" description="Disordered" evidence="3">
    <location>
        <begin position="1"/>
        <end position="24"/>
    </location>
</feature>
<name>A0A2U2BQN9_9PROT</name>
<gene>
    <name evidence="5" type="ORF">DDZ18_12950</name>
</gene>
<dbReference type="Pfam" id="PF08240">
    <property type="entry name" value="ADH_N"/>
    <property type="match status" value="1"/>
</dbReference>
<evidence type="ECO:0000256" key="2">
    <source>
        <dbReference type="ARBA" id="ARBA00023002"/>
    </source>
</evidence>
<feature type="domain" description="Enoyl reductase (ER)" evidence="4">
    <location>
        <begin position="20"/>
        <end position="330"/>
    </location>
</feature>
<dbReference type="InterPro" id="IPR013154">
    <property type="entry name" value="ADH-like_N"/>
</dbReference>